<evidence type="ECO:0000313" key="1">
    <source>
        <dbReference type="EMBL" id="ACU35594.1"/>
    </source>
</evidence>
<evidence type="ECO:0000313" key="2">
    <source>
        <dbReference type="Proteomes" id="UP000002213"/>
    </source>
</evidence>
<sequence>MAGITGMGTTFNLPNYHGELFGLTPEDTPLLSAIGGLGSGSEITSKEWEWQAYDLRDPAQRVALEGQTAPTGEARVRTNFSNVVQIVHERVSTSYTKQAAIGQFAANSAPISGANPITDEHDWQVTQAVKQIARDVNWTCINGQYAKPSDNSSPRKTRGLMQAVSAANTVDRGSNVATGASSVTDTITPASAHSLSVGDVVFFTRTGDATGITTGRPYWVQSVSTTVSFKVAASKGGTALTVGSSTANIDYHSVASSATVLSVDDVNVFAQRVWDGGGLTDGLGVFLCNSSQKIALSKAYADAYGKAVPVTQGEKVGGVVVERLLTDFGPINIMVDRAMPQDALLLTSLSQLKLQFLLIPGKGSFFEEPLAKTGASEDTQIYGEVGLEYGSPLAHGVLRGLPFRGM</sequence>
<accession>C6WBM6</accession>
<dbReference type="KEGG" id="ami:Amir_1645"/>
<dbReference type="RefSeq" id="WP_015800483.1">
    <property type="nucleotide sequence ID" value="NC_013093.1"/>
</dbReference>
<dbReference type="eggNOG" id="ENOG502ZA7T">
    <property type="taxonomic scope" value="Bacteria"/>
</dbReference>
<dbReference type="EMBL" id="CP001630">
    <property type="protein sequence ID" value="ACU35594.1"/>
    <property type="molecule type" value="Genomic_DNA"/>
</dbReference>
<dbReference type="HOGENOM" id="CLU_854286_0_0_11"/>
<reference evidence="1 2" key="1">
    <citation type="journal article" date="2009" name="Stand. Genomic Sci.">
        <title>Complete genome sequence of Actinosynnema mirum type strain (101).</title>
        <authorList>
            <person name="Land M."/>
            <person name="Lapidus A."/>
            <person name="Mayilraj S."/>
            <person name="Chen F."/>
            <person name="Copeland A."/>
            <person name="Del Rio T.G."/>
            <person name="Nolan M."/>
            <person name="Lucas S."/>
            <person name="Tice H."/>
            <person name="Cheng J.F."/>
            <person name="Chertkov O."/>
            <person name="Bruce D."/>
            <person name="Goodwin L."/>
            <person name="Pitluck S."/>
            <person name="Rohde M."/>
            <person name="Goker M."/>
            <person name="Pati A."/>
            <person name="Ivanova N."/>
            <person name="Mavromatis K."/>
            <person name="Chen A."/>
            <person name="Palaniappan K."/>
            <person name="Hauser L."/>
            <person name="Chang Y.J."/>
            <person name="Jeffries C.C."/>
            <person name="Brettin T."/>
            <person name="Detter J.C."/>
            <person name="Han C."/>
            <person name="Chain P."/>
            <person name="Tindall B.J."/>
            <person name="Bristow J."/>
            <person name="Eisen J.A."/>
            <person name="Markowitz V."/>
            <person name="Hugenholtz P."/>
            <person name="Kyrpides N.C."/>
            <person name="Klenk H.P."/>
        </authorList>
    </citation>
    <scope>NUCLEOTIDE SEQUENCE [LARGE SCALE GENOMIC DNA]</scope>
    <source>
        <strain evidence="2">ATCC 29888 / DSM 43827 / JCM 3225 / NBRC 14064 / NCIMB 13271 / NRRL B-12336 / IMRU 3971 / 101</strain>
    </source>
</reference>
<dbReference type="Pfam" id="PF17236">
    <property type="entry name" value="SU10_MCP"/>
    <property type="match status" value="1"/>
</dbReference>
<dbReference type="Proteomes" id="UP000002213">
    <property type="component" value="Chromosome"/>
</dbReference>
<gene>
    <name evidence="1" type="ordered locus">Amir_1645</name>
</gene>
<dbReference type="STRING" id="446462.Amir_1645"/>
<dbReference type="OrthoDB" id="4578721at2"/>
<protein>
    <submittedName>
        <fullName evidence="1">Uncharacterized protein</fullName>
    </submittedName>
</protein>
<dbReference type="AlphaFoldDB" id="C6WBM6"/>
<keyword evidence="2" id="KW-1185">Reference proteome</keyword>
<name>C6WBM6_ACTMD</name>
<dbReference type="InterPro" id="IPR035198">
    <property type="entry name" value="SU10_MCP"/>
</dbReference>
<proteinExistence type="predicted"/>
<organism evidence="1 2">
    <name type="scientific">Actinosynnema mirum (strain ATCC 29888 / DSM 43827 / JCM 3225 / NBRC 14064 / NCIMB 13271 / NRRL B-12336 / IMRU 3971 / 101)</name>
    <dbReference type="NCBI Taxonomy" id="446462"/>
    <lineage>
        <taxon>Bacteria</taxon>
        <taxon>Bacillati</taxon>
        <taxon>Actinomycetota</taxon>
        <taxon>Actinomycetes</taxon>
        <taxon>Pseudonocardiales</taxon>
        <taxon>Pseudonocardiaceae</taxon>
        <taxon>Actinosynnema</taxon>
    </lineage>
</organism>